<name>A0A4S2MVT6_9PEZI</name>
<keyword evidence="3" id="KW-1185">Reference proteome</keyword>
<feature type="compositionally biased region" description="Low complexity" evidence="1">
    <location>
        <begin position="301"/>
        <end position="322"/>
    </location>
</feature>
<sequence length="570" mass="61576">MPVLAPAPVIADSDAPPPHPLRSRSRRHAVTKPKPAPSAMSSDHVPVRNETKSPLFIAPSPSSSLDSLHTADHGPSLESLFSGAPLSLPPTPPPLSVLAPITPERKKLVEVSADSNKADGSPRRGLRRIRGSISEGSRRTSDASDGLDEGVPVVHQRRLSLHHPRPLRSSPKSAYLEDERKGAEAAATDRSTSLRAQLVSIPVVVKTENIPPRLVTVHRPSDRAKERIINKSGQKITPWATRQNSVATSLETSSVGSQAPSSELDTSDANSSGSSSPGDSITENVPTRRRPVPPQFLISCKPETTTPRPHTTTRTSSSSTKRPAPKPIADPPVEPSQPTSLSRRTTDPGHRPSSCSSRPPNPRRTSSTRRAPVVIQALTPAKPTLPAVNLIPATPLALTTSAEQEKQLGIPGTITRRTTGISIINTPCPIPEDQVPPGLVTLEGADGGDTARAGERPSIADVDAEIRESKLHPWWQPKAWRGYDHDDYDNEERRELGILDEEGVERNGGTRRRKRGIKPGRKQVQIRGTKLVVEYMTWKAIGEMFKLKKMPKRVKAGDGEQGGLRRAVTA</sequence>
<dbReference type="AlphaFoldDB" id="A0A4S2MVT6"/>
<dbReference type="OrthoDB" id="5358978at2759"/>
<evidence type="ECO:0000313" key="2">
    <source>
        <dbReference type="EMBL" id="TGZ80626.1"/>
    </source>
</evidence>
<proteinExistence type="predicted"/>
<gene>
    <name evidence="2" type="ORF">EX30DRAFT_46103</name>
</gene>
<feature type="compositionally biased region" description="Pro residues" evidence="1">
    <location>
        <begin position="325"/>
        <end position="335"/>
    </location>
</feature>
<evidence type="ECO:0000313" key="3">
    <source>
        <dbReference type="Proteomes" id="UP000298138"/>
    </source>
</evidence>
<feature type="compositionally biased region" description="Low complexity" evidence="1">
    <location>
        <begin position="267"/>
        <end position="280"/>
    </location>
</feature>
<organism evidence="2 3">
    <name type="scientific">Ascodesmis nigricans</name>
    <dbReference type="NCBI Taxonomy" id="341454"/>
    <lineage>
        <taxon>Eukaryota</taxon>
        <taxon>Fungi</taxon>
        <taxon>Dikarya</taxon>
        <taxon>Ascomycota</taxon>
        <taxon>Pezizomycotina</taxon>
        <taxon>Pezizomycetes</taxon>
        <taxon>Pezizales</taxon>
        <taxon>Ascodesmidaceae</taxon>
        <taxon>Ascodesmis</taxon>
    </lineage>
</organism>
<reference evidence="2 3" key="1">
    <citation type="submission" date="2019-04" db="EMBL/GenBank/DDBJ databases">
        <title>Comparative genomics and transcriptomics to analyze fruiting body development in filamentous ascomycetes.</title>
        <authorList>
            <consortium name="DOE Joint Genome Institute"/>
            <person name="Lutkenhaus R."/>
            <person name="Traeger S."/>
            <person name="Breuer J."/>
            <person name="Kuo A."/>
            <person name="Lipzen A."/>
            <person name="Pangilinan J."/>
            <person name="Dilworth D."/>
            <person name="Sandor L."/>
            <person name="Poggeler S."/>
            <person name="Barry K."/>
            <person name="Grigoriev I.V."/>
            <person name="Nowrousian M."/>
        </authorList>
    </citation>
    <scope>NUCLEOTIDE SEQUENCE [LARGE SCALE GENOMIC DNA]</scope>
    <source>
        <strain evidence="2 3">CBS 389.68</strain>
    </source>
</reference>
<accession>A0A4S2MVT6</accession>
<feature type="region of interest" description="Disordered" evidence="1">
    <location>
        <begin position="1"/>
        <end position="191"/>
    </location>
</feature>
<feature type="compositionally biased region" description="Basic residues" evidence="1">
    <location>
        <begin position="509"/>
        <end position="521"/>
    </location>
</feature>
<dbReference type="InParanoid" id="A0A4S2MVT6"/>
<feature type="region of interest" description="Disordered" evidence="1">
    <location>
        <begin position="217"/>
        <end position="372"/>
    </location>
</feature>
<protein>
    <submittedName>
        <fullName evidence="2">Uncharacterized protein</fullName>
    </submittedName>
</protein>
<dbReference type="EMBL" id="ML220123">
    <property type="protein sequence ID" value="TGZ80626.1"/>
    <property type="molecule type" value="Genomic_DNA"/>
</dbReference>
<dbReference type="Proteomes" id="UP000298138">
    <property type="component" value="Unassembled WGS sequence"/>
</dbReference>
<feature type="compositionally biased region" description="Polar residues" evidence="1">
    <location>
        <begin position="231"/>
        <end position="264"/>
    </location>
</feature>
<evidence type="ECO:0000256" key="1">
    <source>
        <dbReference type="SAM" id="MobiDB-lite"/>
    </source>
</evidence>
<feature type="compositionally biased region" description="Basic residues" evidence="1">
    <location>
        <begin position="21"/>
        <end position="31"/>
    </location>
</feature>
<feature type="compositionally biased region" description="Low complexity" evidence="1">
    <location>
        <begin position="351"/>
        <end position="372"/>
    </location>
</feature>
<feature type="compositionally biased region" description="Basic and acidic residues" evidence="1">
    <location>
        <begin position="219"/>
        <end position="229"/>
    </location>
</feature>
<feature type="region of interest" description="Disordered" evidence="1">
    <location>
        <begin position="500"/>
        <end position="522"/>
    </location>
</feature>
<feature type="compositionally biased region" description="Basic residues" evidence="1">
    <location>
        <begin position="155"/>
        <end position="166"/>
    </location>
</feature>